<protein>
    <submittedName>
        <fullName evidence="1">Uncharacterized protein</fullName>
    </submittedName>
</protein>
<dbReference type="GeneID" id="19735966"/>
<name>A0A059T7Z9_9CAUD</name>
<evidence type="ECO:0000313" key="2">
    <source>
        <dbReference type="Proteomes" id="UP000026993"/>
    </source>
</evidence>
<dbReference type="Proteomes" id="UP000026993">
    <property type="component" value="Segment"/>
</dbReference>
<keyword evidence="2" id="KW-1185">Reference proteome</keyword>
<dbReference type="RefSeq" id="YP_009044852.1">
    <property type="nucleotide sequence ID" value="NC_024387.1"/>
</dbReference>
<dbReference type="EMBL" id="KJ094023">
    <property type="protein sequence ID" value="AHL18830.1"/>
    <property type="molecule type" value="Genomic_DNA"/>
</dbReference>
<reference evidence="1 2" key="1">
    <citation type="journal article" date="2014" name="Appl. Environ. Microbiol.">
        <title>Comparative genomic and morphological analysis of Listeria phages isolated from farm environments.</title>
        <authorList>
            <person name="Denes T."/>
            <person name="Vongkamjan K."/>
            <person name="Ackermann H.W."/>
            <person name="Moreno Switt A.I."/>
            <person name="Wiedmann M."/>
            <person name="den Bakker H.C."/>
        </authorList>
    </citation>
    <scope>NUCLEOTIDE SEQUENCE [LARGE SCALE GENOMIC DNA]</scope>
</reference>
<dbReference type="KEGG" id="vg:19735966"/>
<accession>A0A059T7Z9</accession>
<proteinExistence type="predicted"/>
<organism evidence="1 2">
    <name type="scientific">Listeria phage LP-101</name>
    <dbReference type="NCBI Taxonomy" id="1458856"/>
    <lineage>
        <taxon>Viruses</taxon>
        <taxon>Duplodnaviria</taxon>
        <taxon>Heunggongvirae</taxon>
        <taxon>Uroviricota</taxon>
        <taxon>Caudoviricetes</taxon>
        <taxon>Trabyvirinae</taxon>
        <taxon>Slepowronvirus</taxon>
        <taxon>Slepowronvirus LP101</taxon>
    </lineage>
</organism>
<gene>
    <name evidence="1" type="ORF">LP101_051</name>
</gene>
<dbReference type="OrthoDB" id="32961at10239"/>
<sequence>MTTFKPRNILSWRSGLPYDNTRFSIGRPPEGGQHSDEWYNGEMNVNVISIEYILPNPITESTGNYIIKLEDDRRIVISEEIPSFIEEVAEE</sequence>
<evidence type="ECO:0000313" key="1">
    <source>
        <dbReference type="EMBL" id="AHL18830.1"/>
    </source>
</evidence>